<protein>
    <submittedName>
        <fullName evidence="7">Uncharacterized protein</fullName>
    </submittedName>
</protein>
<evidence type="ECO:0000259" key="6">
    <source>
        <dbReference type="PROSITE" id="PS51194"/>
    </source>
</evidence>
<gene>
    <name evidence="7" type="ORF">PM001_LOCUS31240</name>
</gene>
<dbReference type="Proteomes" id="UP001162060">
    <property type="component" value="Unassembled WGS sequence"/>
</dbReference>
<dbReference type="GO" id="GO:0005634">
    <property type="term" value="C:nucleus"/>
    <property type="evidence" value="ECO:0007669"/>
    <property type="project" value="UniProtKB-SubCell"/>
</dbReference>
<name>A0AAV1VGZ9_9STRA</name>
<keyword evidence="3" id="KW-0539">Nucleus</keyword>
<proteinExistence type="predicted"/>
<dbReference type="GO" id="GO:0005524">
    <property type="term" value="F:ATP binding"/>
    <property type="evidence" value="ECO:0007669"/>
    <property type="project" value="InterPro"/>
</dbReference>
<evidence type="ECO:0000313" key="7">
    <source>
        <dbReference type="EMBL" id="CAK7946090.1"/>
    </source>
</evidence>
<dbReference type="EMBL" id="CAKLBY020000340">
    <property type="protein sequence ID" value="CAK7946090.1"/>
    <property type="molecule type" value="Genomic_DNA"/>
</dbReference>
<evidence type="ECO:0000256" key="3">
    <source>
        <dbReference type="ARBA" id="ARBA00023242"/>
    </source>
</evidence>
<dbReference type="SUPFAM" id="SSF52540">
    <property type="entry name" value="P-loop containing nucleoside triphosphate hydrolases"/>
    <property type="match status" value="2"/>
</dbReference>
<dbReference type="SMART" id="SM00490">
    <property type="entry name" value="HELICc"/>
    <property type="match status" value="1"/>
</dbReference>
<dbReference type="PROSITE" id="PS51192">
    <property type="entry name" value="HELICASE_ATP_BIND_1"/>
    <property type="match status" value="1"/>
</dbReference>
<feature type="domain" description="Helicase C-terminal" evidence="6">
    <location>
        <begin position="822"/>
        <end position="980"/>
    </location>
</feature>
<dbReference type="CDD" id="cd18793">
    <property type="entry name" value="SF2_C_SNF"/>
    <property type="match status" value="1"/>
</dbReference>
<dbReference type="SMART" id="SM00487">
    <property type="entry name" value="DEXDc"/>
    <property type="match status" value="1"/>
</dbReference>
<dbReference type="PROSITE" id="PS51194">
    <property type="entry name" value="HELICASE_CTER"/>
    <property type="match status" value="1"/>
</dbReference>
<dbReference type="Gene3D" id="3.40.50.10810">
    <property type="entry name" value="Tandem AAA-ATPase domain"/>
    <property type="match status" value="1"/>
</dbReference>
<dbReference type="InterPro" id="IPR001650">
    <property type="entry name" value="Helicase_C-like"/>
</dbReference>
<evidence type="ECO:0000256" key="4">
    <source>
        <dbReference type="SAM" id="MobiDB-lite"/>
    </source>
</evidence>
<feature type="region of interest" description="Disordered" evidence="4">
    <location>
        <begin position="1108"/>
        <end position="1136"/>
    </location>
</feature>
<dbReference type="InterPro" id="IPR050496">
    <property type="entry name" value="SNF2_RAD54_helicase_repair"/>
</dbReference>
<dbReference type="Gene3D" id="3.40.50.300">
    <property type="entry name" value="P-loop containing nucleotide triphosphate hydrolases"/>
    <property type="match status" value="1"/>
</dbReference>
<evidence type="ECO:0000256" key="2">
    <source>
        <dbReference type="ARBA" id="ARBA00022801"/>
    </source>
</evidence>
<dbReference type="GO" id="GO:0016787">
    <property type="term" value="F:hydrolase activity"/>
    <property type="evidence" value="ECO:0007669"/>
    <property type="project" value="UniProtKB-KW"/>
</dbReference>
<keyword evidence="2" id="KW-0378">Hydrolase</keyword>
<dbReference type="Pfam" id="PF00271">
    <property type="entry name" value="Helicase_C"/>
    <property type="match status" value="1"/>
</dbReference>
<dbReference type="AlphaFoldDB" id="A0AAV1VGZ9"/>
<feature type="compositionally biased region" description="Basic and acidic residues" evidence="4">
    <location>
        <begin position="338"/>
        <end position="350"/>
    </location>
</feature>
<feature type="region of interest" description="Disordered" evidence="4">
    <location>
        <begin position="1"/>
        <end position="37"/>
    </location>
</feature>
<dbReference type="FunFam" id="3.40.50.10810:FF:000019">
    <property type="entry name" value="DNA excision repair protein ERCC-6-like 2 isoform X1"/>
    <property type="match status" value="1"/>
</dbReference>
<sequence>MELMSSSEDESYESTKDPFPAQHETHLKPSVSHDSLEDELLSPSARVRAYDLTVTAVEACQKPVISARELLLNFRPPQQNIIVSPAQETAIDAALAAYSTVTPKKHVTSLATEKKEKDLSVGERIALMYGLVATARTPPKELTPYRFSFGSTSLHPTAVRCLTKCEDQQDDKNTAPQVLTNLTSKTRKRSFWDVQMEDECTEDKTSEASAMSPFSNSGEYMVMKQKRQRRLQAADVMAGSVMGFSHKGYSNDVNGNVWAARPRRQHVFGSALPRIDDDADEWMSDSKEAPSSNQTISSNVIVTEGKKYVNSVRQSALNSRQIEEGNRTSSNKLLHNRVRTDGSDSSEDGKEVYTVDRWPQLELPKINAGPMILISSEDANSNALEVCANMNSYLCDYQREGVNFLYSAYRRNTGAILGDDMGLGKTIQVIAFLSAILGKRGDYRDKDAWRVLLRQRRERFNDSDCMGHPEDWEFSFDGETAPILIAMPASLLQNWEQELCTWMSCTTVILRGRSSDRDAMIDQIARGEYEIVICSYDILKMYTSRLYKIPWETVILDEMHCLKNPESQLTKAVKAILCRKKLGLTGTLMQNNEKELHCLVDTIAPGAIGSWIEFSMYYGNDIKYGRKKSAAPEAVQRSRHKEKELRRKLRLYYLRREKEVNPTFREVKKNDQVIFCDLTPLQMAAYRRVLAMPEFQLLRRGEEKCDCGRDSNEKRKKCCYKTPKDISDAPGLLYERFYDDKPCSYCPNCMCLPCVAMLLKLSNHLELLKVNPCDGLEIQQYQAEFARTAFGSDLDAVGGVNQVSSFQEMCSISTKACGKMIVLEKLLSVWKKRRERALIFSRSTRMLDIIQLFIIAKATRYSRLDGTTKVEERLQMVNDFNNPDSNTTVFLISTRAGGVGLNLQSATNVVIFDPSWNPAHDCQAQDRAYRIGQTKDVQVYRLITLGTIEEMIYVRQIYKQQLSDTTLKGANAPRYFEGVQGNPHQRGELFGIANLIDWKPGGVLKGIQDAYQRSHDGLIVQQNRVRYDAVSMRKSTKKSSTKIRPSAVDNDDGEMIEVANEIVSEMTIPEDSRAPIPAKEMAAGVNSDTCCKDMDALLNEASKFCHDEILSKPEDEQNDRTGDVRLDERGRQCGSD</sequence>
<evidence type="ECO:0000259" key="5">
    <source>
        <dbReference type="PROSITE" id="PS51192"/>
    </source>
</evidence>
<evidence type="ECO:0000313" key="8">
    <source>
        <dbReference type="Proteomes" id="UP001162060"/>
    </source>
</evidence>
<dbReference type="InterPro" id="IPR049730">
    <property type="entry name" value="SNF2/RAD54-like_C"/>
</dbReference>
<dbReference type="InterPro" id="IPR014001">
    <property type="entry name" value="Helicase_ATP-bd"/>
</dbReference>
<feature type="region of interest" description="Disordered" evidence="4">
    <location>
        <begin position="317"/>
        <end position="350"/>
    </location>
</feature>
<organism evidence="7 8">
    <name type="scientific">Peronospora matthiolae</name>
    <dbReference type="NCBI Taxonomy" id="2874970"/>
    <lineage>
        <taxon>Eukaryota</taxon>
        <taxon>Sar</taxon>
        <taxon>Stramenopiles</taxon>
        <taxon>Oomycota</taxon>
        <taxon>Peronosporomycetes</taxon>
        <taxon>Peronosporales</taxon>
        <taxon>Peronosporaceae</taxon>
        <taxon>Peronospora</taxon>
    </lineage>
</organism>
<comment type="caution">
    <text evidence="7">The sequence shown here is derived from an EMBL/GenBank/DDBJ whole genome shotgun (WGS) entry which is preliminary data.</text>
</comment>
<dbReference type="PANTHER" id="PTHR45629">
    <property type="entry name" value="SNF2/RAD54 FAMILY MEMBER"/>
    <property type="match status" value="1"/>
</dbReference>
<dbReference type="PANTHER" id="PTHR45629:SF7">
    <property type="entry name" value="DNA EXCISION REPAIR PROTEIN ERCC-6-RELATED"/>
    <property type="match status" value="1"/>
</dbReference>
<dbReference type="InterPro" id="IPR000330">
    <property type="entry name" value="SNF2_N"/>
</dbReference>
<accession>A0AAV1VGZ9</accession>
<comment type="subcellular location">
    <subcellularLocation>
        <location evidence="1">Nucleus</location>
    </subcellularLocation>
</comment>
<dbReference type="InterPro" id="IPR038718">
    <property type="entry name" value="SNF2-like_sf"/>
</dbReference>
<dbReference type="InterPro" id="IPR027417">
    <property type="entry name" value="P-loop_NTPase"/>
</dbReference>
<dbReference type="Pfam" id="PF00176">
    <property type="entry name" value="SNF2-rel_dom"/>
    <property type="match status" value="1"/>
</dbReference>
<evidence type="ECO:0000256" key="1">
    <source>
        <dbReference type="ARBA" id="ARBA00004123"/>
    </source>
</evidence>
<reference evidence="7" key="1">
    <citation type="submission" date="2024-01" db="EMBL/GenBank/DDBJ databases">
        <authorList>
            <person name="Webb A."/>
        </authorList>
    </citation>
    <scope>NUCLEOTIDE SEQUENCE</scope>
    <source>
        <strain evidence="7">Pm1</strain>
    </source>
</reference>
<feature type="domain" description="Helicase ATP-binding" evidence="5">
    <location>
        <begin position="406"/>
        <end position="606"/>
    </location>
</feature>